<feature type="non-terminal residue" evidence="1">
    <location>
        <position position="350"/>
    </location>
</feature>
<accession>A0A381ZSD9</accession>
<dbReference type="InterPro" id="IPR046234">
    <property type="entry name" value="DUF6267"/>
</dbReference>
<proteinExistence type="predicted"/>
<reference evidence="1" key="1">
    <citation type="submission" date="2018-05" db="EMBL/GenBank/DDBJ databases">
        <authorList>
            <person name="Lanie J.A."/>
            <person name="Ng W.-L."/>
            <person name="Kazmierczak K.M."/>
            <person name="Andrzejewski T.M."/>
            <person name="Davidsen T.M."/>
            <person name="Wayne K.J."/>
            <person name="Tettelin H."/>
            <person name="Glass J.I."/>
            <person name="Rusch D."/>
            <person name="Podicherti R."/>
            <person name="Tsui H.-C.T."/>
            <person name="Winkler M.E."/>
        </authorList>
    </citation>
    <scope>NUCLEOTIDE SEQUENCE</scope>
</reference>
<dbReference type="AlphaFoldDB" id="A0A381ZSD9"/>
<gene>
    <name evidence="1" type="ORF">METZ01_LOCUS144571</name>
</gene>
<dbReference type="Pfam" id="PF19782">
    <property type="entry name" value="DUF6267"/>
    <property type="match status" value="1"/>
</dbReference>
<organism evidence="1">
    <name type="scientific">marine metagenome</name>
    <dbReference type="NCBI Taxonomy" id="408172"/>
    <lineage>
        <taxon>unclassified sequences</taxon>
        <taxon>metagenomes</taxon>
        <taxon>ecological metagenomes</taxon>
    </lineage>
</organism>
<name>A0A381ZSD9_9ZZZZ</name>
<evidence type="ECO:0000313" key="1">
    <source>
        <dbReference type="EMBL" id="SVA91717.1"/>
    </source>
</evidence>
<sequence length="350" mass="39009">MKNLSKFLTEDKNTHLEHLEDDILNSGMAGGQNAINFLSSLSDMLQGSTKRRMNVTVKWDGKPAIFAGTNPENGKFFVGGKHIFNKTPKINYTVADIKKNHGTGGLAHKLTVALKTFPALGIPGIWQGDLLYTDEDLGRETMDDERMLVFTPNTITYAIPDHSILADRIKRSKIGVVWHTTYSGKTMADLSAKFGANAKKLNNTRAVWSTDATFKDTSGNVTFTAAEAAKFQSILNMAGGSLKKASSYLRIITQDKNEWALSTRLKTFLNSYIRGGEKITDTKKVVARFETYYNDVLQKKIDSVKSPAGKKKWKLQKEAGMKEYQKNKNALYFVIATYITLQTAKTVVIR</sequence>
<dbReference type="EMBL" id="UINC01022332">
    <property type="protein sequence ID" value="SVA91717.1"/>
    <property type="molecule type" value="Genomic_DNA"/>
</dbReference>
<protein>
    <submittedName>
        <fullName evidence="1">Uncharacterized protein</fullName>
    </submittedName>
</protein>